<dbReference type="eggNOG" id="COG2114">
    <property type="taxonomic scope" value="Bacteria"/>
</dbReference>
<gene>
    <name evidence="2" type="ordered locus">Tcur_1166</name>
</gene>
<reference evidence="2 3" key="1">
    <citation type="journal article" date="2011" name="Stand. Genomic Sci.">
        <title>Complete genome sequence of Thermomonospora curvata type strain (B9).</title>
        <authorList>
            <person name="Chertkov O."/>
            <person name="Sikorski J."/>
            <person name="Nolan M."/>
            <person name="Lapidus A."/>
            <person name="Lucas S."/>
            <person name="Del Rio T.G."/>
            <person name="Tice H."/>
            <person name="Cheng J.F."/>
            <person name="Goodwin L."/>
            <person name="Pitluck S."/>
            <person name="Liolios K."/>
            <person name="Ivanova N."/>
            <person name="Mavromatis K."/>
            <person name="Mikhailova N."/>
            <person name="Ovchinnikova G."/>
            <person name="Pati A."/>
            <person name="Chen A."/>
            <person name="Palaniappan K."/>
            <person name="Djao O.D."/>
            <person name="Land M."/>
            <person name="Hauser L."/>
            <person name="Chang Y.J."/>
            <person name="Jeffries C.D."/>
            <person name="Brettin T."/>
            <person name="Han C."/>
            <person name="Detter J.C."/>
            <person name="Rohde M."/>
            <person name="Goker M."/>
            <person name="Woyke T."/>
            <person name="Bristow J."/>
            <person name="Eisen J.A."/>
            <person name="Markowitz V."/>
            <person name="Hugenholtz P."/>
            <person name="Klenk H.P."/>
            <person name="Kyrpides N.C."/>
        </authorList>
    </citation>
    <scope>NUCLEOTIDE SEQUENCE [LARGE SCALE GENOMIC DNA]</scope>
    <source>
        <strain evidence="3">ATCC 19995 / DSM 43183 / JCM 3096 / KCTC 9072 / NBRC 15933 / NCIMB 10081 / Henssen B9</strain>
    </source>
</reference>
<evidence type="ECO:0000313" key="3">
    <source>
        <dbReference type="Proteomes" id="UP000001918"/>
    </source>
</evidence>
<evidence type="ECO:0000313" key="2">
    <source>
        <dbReference type="EMBL" id="ACY96749.1"/>
    </source>
</evidence>
<name>D1A8Q4_THECD</name>
<dbReference type="OrthoDB" id="4553959at2"/>
<dbReference type="STRING" id="471852.Tcur_1166"/>
<organism evidence="2 3">
    <name type="scientific">Thermomonospora curvata (strain ATCC 19995 / DSM 43183 / JCM 3096 / KCTC 9072 / NBRC 15933 / NCIMB 10081 / Henssen B9)</name>
    <dbReference type="NCBI Taxonomy" id="471852"/>
    <lineage>
        <taxon>Bacteria</taxon>
        <taxon>Bacillati</taxon>
        <taxon>Actinomycetota</taxon>
        <taxon>Actinomycetes</taxon>
        <taxon>Streptosporangiales</taxon>
        <taxon>Thermomonosporaceae</taxon>
        <taxon>Thermomonospora</taxon>
    </lineage>
</organism>
<feature type="region of interest" description="Disordered" evidence="1">
    <location>
        <begin position="188"/>
        <end position="227"/>
    </location>
</feature>
<protein>
    <submittedName>
        <fullName evidence="2">Uncharacterized protein</fullName>
    </submittedName>
</protein>
<dbReference type="Proteomes" id="UP000001918">
    <property type="component" value="Chromosome"/>
</dbReference>
<dbReference type="AlphaFoldDB" id="D1A8Q4"/>
<sequence length="227" mass="24078">MTDTYHLCMATDLESYSGVGLDGHRRLQEMLFGALQAALRAALGPDLEDCKRQPQGDGELTVLPSHRSDGATLRVLLIELILQLARANDALLPDRRARVRIGLEGGHLGAAPGGHAGDPPIAAFRLCNAEPVKAALAASAGHYAVVASDYVYRNMIRPGFTGTGWKFRQIPVSVKEYSGIGWLHVPDETGEAGPLAPPPARPDAASSPRGVRSPQDGPPRLQEGGLV</sequence>
<keyword evidence="3" id="KW-1185">Reference proteome</keyword>
<proteinExistence type="predicted"/>
<dbReference type="EMBL" id="CP001738">
    <property type="protein sequence ID" value="ACY96749.1"/>
    <property type="molecule type" value="Genomic_DNA"/>
</dbReference>
<dbReference type="HOGENOM" id="CLU_085079_1_0_11"/>
<dbReference type="RefSeq" id="WP_012851533.1">
    <property type="nucleotide sequence ID" value="NC_013510.1"/>
</dbReference>
<dbReference type="KEGG" id="tcu:Tcur_1166"/>
<evidence type="ECO:0000256" key="1">
    <source>
        <dbReference type="SAM" id="MobiDB-lite"/>
    </source>
</evidence>
<accession>D1A8Q4</accession>